<organism evidence="1 2">
    <name type="scientific">Tanacetum coccineum</name>
    <dbReference type="NCBI Taxonomy" id="301880"/>
    <lineage>
        <taxon>Eukaryota</taxon>
        <taxon>Viridiplantae</taxon>
        <taxon>Streptophyta</taxon>
        <taxon>Embryophyta</taxon>
        <taxon>Tracheophyta</taxon>
        <taxon>Spermatophyta</taxon>
        <taxon>Magnoliopsida</taxon>
        <taxon>eudicotyledons</taxon>
        <taxon>Gunneridae</taxon>
        <taxon>Pentapetalae</taxon>
        <taxon>asterids</taxon>
        <taxon>campanulids</taxon>
        <taxon>Asterales</taxon>
        <taxon>Asteraceae</taxon>
        <taxon>Asteroideae</taxon>
        <taxon>Anthemideae</taxon>
        <taxon>Anthemidinae</taxon>
        <taxon>Tanacetum</taxon>
    </lineage>
</organism>
<dbReference type="PANTHER" id="PTHR33067:SF31">
    <property type="entry name" value="RNA-DIRECTED DNA POLYMERASE"/>
    <property type="match status" value="1"/>
</dbReference>
<comment type="caution">
    <text evidence="1">The sequence shown here is derived from an EMBL/GenBank/DDBJ whole genome shotgun (WGS) entry which is preliminary data.</text>
</comment>
<evidence type="ECO:0000313" key="2">
    <source>
        <dbReference type="Proteomes" id="UP001151760"/>
    </source>
</evidence>
<proteinExistence type="predicted"/>
<dbReference type="CDD" id="cd00303">
    <property type="entry name" value="retropepsin_like"/>
    <property type="match status" value="1"/>
</dbReference>
<evidence type="ECO:0000313" key="1">
    <source>
        <dbReference type="EMBL" id="GJT33029.1"/>
    </source>
</evidence>
<reference evidence="1" key="1">
    <citation type="journal article" date="2022" name="Int. J. Mol. Sci.">
        <title>Draft Genome of Tanacetum Coccineum: Genomic Comparison of Closely Related Tanacetum-Family Plants.</title>
        <authorList>
            <person name="Yamashiro T."/>
            <person name="Shiraishi A."/>
            <person name="Nakayama K."/>
            <person name="Satake H."/>
        </authorList>
    </citation>
    <scope>NUCLEOTIDE SEQUENCE</scope>
</reference>
<reference evidence="1" key="2">
    <citation type="submission" date="2022-01" db="EMBL/GenBank/DDBJ databases">
        <authorList>
            <person name="Yamashiro T."/>
            <person name="Shiraishi A."/>
            <person name="Satake H."/>
            <person name="Nakayama K."/>
        </authorList>
    </citation>
    <scope>NUCLEOTIDE SEQUENCE</scope>
</reference>
<dbReference type="Pfam" id="PF08284">
    <property type="entry name" value="RVP_2"/>
    <property type="match status" value="1"/>
</dbReference>
<name>A0ABQ5D7F5_9ASTR</name>
<dbReference type="EMBL" id="BQNB010014842">
    <property type="protein sequence ID" value="GJT33029.1"/>
    <property type="molecule type" value="Genomic_DNA"/>
</dbReference>
<dbReference type="PANTHER" id="PTHR33067">
    <property type="entry name" value="RNA-DIRECTED DNA POLYMERASE-RELATED"/>
    <property type="match status" value="1"/>
</dbReference>
<dbReference type="Gene3D" id="2.40.70.10">
    <property type="entry name" value="Acid Proteases"/>
    <property type="match status" value="1"/>
</dbReference>
<protein>
    <submittedName>
        <fullName evidence="1">Mitochondrial proton/calcium exchanger protein-like protein isoform X1</fullName>
    </submittedName>
</protein>
<dbReference type="SUPFAM" id="SSF50630">
    <property type="entry name" value="Acid proteases"/>
    <property type="match status" value="1"/>
</dbReference>
<dbReference type="InterPro" id="IPR021109">
    <property type="entry name" value="Peptidase_aspartic_dom_sf"/>
</dbReference>
<gene>
    <name evidence="1" type="ORF">Tco_0923448</name>
</gene>
<accession>A0ABQ5D7F5</accession>
<sequence>MAEYSQKWHNRTSRGRSIETSDELAAIQAQLNNLGMEIKKVNEKVYAAQVGWGYRATASGYYQRNNANPSYQERRQSMEDTLSKFMSESAKRHEENSNLIKEIRALTDAAIRNQGASIETLEIQIGQMSKVLQERGVGSLPSSTETNPRDQVKSISTTIEADSHSIRHIGSSQYAVSTRQNNTLLYKSIQMTVPFPSCLDNHYCEEEEGNHGQKFTEAYRASHINNTIPRKEKDLGSFTLPCFINDVCFDNALVNLGASVSVMPLSTYLNLGLGELAHTRLTVKLADSTVKYPKGIAKNVLVGIGKFTFLVDFIILDMPEDIKVPFILGRPFLSTARAKIDVYKRKITLRVGEEKIIFKSVKPASSLIKGVYMLSLRERMELDLEARLMGETLVLNRSLNPFLEDYIELNDLNEPFELRRNQGDDLMPTIKECEVIEEFRTRDEDLDIGIDD</sequence>
<keyword evidence="2" id="KW-1185">Reference proteome</keyword>
<dbReference type="Proteomes" id="UP001151760">
    <property type="component" value="Unassembled WGS sequence"/>
</dbReference>